<evidence type="ECO:0000256" key="1">
    <source>
        <dbReference type="ARBA" id="ARBA00022801"/>
    </source>
</evidence>
<dbReference type="PANTHER" id="PTHR45666:SF34">
    <property type="entry name" value="TYPE IV INOSITOL POLYPHOSPHATE 5-PHOSPHATASE 7"/>
    <property type="match status" value="1"/>
</dbReference>
<dbReference type="AlphaFoldDB" id="A0A2G9HYI0"/>
<proteinExistence type="predicted"/>
<organism evidence="2 3">
    <name type="scientific">Handroanthus impetiginosus</name>
    <dbReference type="NCBI Taxonomy" id="429701"/>
    <lineage>
        <taxon>Eukaryota</taxon>
        <taxon>Viridiplantae</taxon>
        <taxon>Streptophyta</taxon>
        <taxon>Embryophyta</taxon>
        <taxon>Tracheophyta</taxon>
        <taxon>Spermatophyta</taxon>
        <taxon>Magnoliopsida</taxon>
        <taxon>eudicotyledons</taxon>
        <taxon>Gunneridae</taxon>
        <taxon>Pentapetalae</taxon>
        <taxon>asterids</taxon>
        <taxon>lamiids</taxon>
        <taxon>Lamiales</taxon>
        <taxon>Bignoniaceae</taxon>
        <taxon>Crescentiina</taxon>
        <taxon>Tabebuia alliance</taxon>
        <taxon>Handroanthus</taxon>
    </lineage>
</organism>
<dbReference type="GO" id="GO:0034485">
    <property type="term" value="F:phosphatidylinositol-3,4,5-trisphosphate 5-phosphatase activity"/>
    <property type="evidence" value="ECO:0007669"/>
    <property type="project" value="TreeGrafter"/>
</dbReference>
<dbReference type="InterPro" id="IPR045849">
    <property type="entry name" value="IP5P_plant"/>
</dbReference>
<dbReference type="Proteomes" id="UP000231279">
    <property type="component" value="Unassembled WGS sequence"/>
</dbReference>
<dbReference type="PANTHER" id="PTHR45666">
    <property type="entry name" value="TYPE IV INOSITOL POLYPHOSPHATE 5-PHOSPHATASE 9"/>
    <property type="match status" value="1"/>
</dbReference>
<keyword evidence="1" id="KW-0378">Hydrolase</keyword>
<reference evidence="3" key="1">
    <citation type="journal article" date="2018" name="Gigascience">
        <title>Genome assembly of the Pink Ipe (Handroanthus impetiginosus, Bignoniaceae), a highly valued, ecologically keystone Neotropical timber forest tree.</title>
        <authorList>
            <person name="Silva-Junior O.B."/>
            <person name="Grattapaglia D."/>
            <person name="Novaes E."/>
            <person name="Collevatti R.G."/>
        </authorList>
    </citation>
    <scope>NUCLEOTIDE SEQUENCE [LARGE SCALE GENOMIC DNA]</scope>
    <source>
        <strain evidence="3">cv. UFG-1</strain>
    </source>
</reference>
<dbReference type="GO" id="GO:0004445">
    <property type="term" value="F:inositol-polyphosphate 5-phosphatase activity"/>
    <property type="evidence" value="ECO:0007669"/>
    <property type="project" value="InterPro"/>
</dbReference>
<accession>A0A2G9HYI0</accession>
<evidence type="ECO:0000313" key="3">
    <source>
        <dbReference type="Proteomes" id="UP000231279"/>
    </source>
</evidence>
<comment type="caution">
    <text evidence="2">The sequence shown here is derived from an EMBL/GenBank/DDBJ whole genome shotgun (WGS) entry which is preliminary data.</text>
</comment>
<dbReference type="STRING" id="429701.A0A2G9HYI0"/>
<evidence type="ECO:0000313" key="2">
    <source>
        <dbReference type="EMBL" id="PIN22558.1"/>
    </source>
</evidence>
<dbReference type="GO" id="GO:0004439">
    <property type="term" value="F:phosphatidylinositol-4,5-bisphosphate 5-phosphatase activity"/>
    <property type="evidence" value="ECO:0007669"/>
    <property type="project" value="TreeGrafter"/>
</dbReference>
<keyword evidence="3" id="KW-1185">Reference proteome</keyword>
<protein>
    <submittedName>
        <fullName evidence="2">Uncharacterized protein</fullName>
    </submittedName>
</protein>
<gene>
    <name evidence="2" type="ORF">CDL12_04711</name>
</gene>
<dbReference type="OrthoDB" id="62798at2759"/>
<name>A0A2G9HYI0_9LAMI</name>
<dbReference type="GO" id="GO:0046856">
    <property type="term" value="P:phosphatidylinositol dephosphorylation"/>
    <property type="evidence" value="ECO:0007669"/>
    <property type="project" value="TreeGrafter"/>
</dbReference>
<dbReference type="EMBL" id="NKXS01000732">
    <property type="protein sequence ID" value="PIN22558.1"/>
    <property type="molecule type" value="Genomic_DNA"/>
</dbReference>
<sequence length="180" mass="20589">MENGMSVPQPRLDARFGVRDRVILGHRPSDFDPNTRWVYSLGRRPSDYSSGPRASDYSSSRVVDSRVTICSNEDYVPTDSPSMFLYSPMSYSAYAPTDDAYAMPGHSRYSLVANKQMVGTFLTVWVRSFLCWQRIDGLPRYHLTSGQKEGDELRRNADFMEILRKTRFPRVNGVNDEKSP</sequence>